<keyword evidence="4" id="KW-0997">Cell inner membrane</keyword>
<comment type="similarity">
    <text evidence="8">Belongs to the binding-protein-dependent transport system permease family.</text>
</comment>
<dbReference type="PANTHER" id="PTHR43357">
    <property type="entry name" value="INNER MEMBRANE ABC TRANSPORTER PERMEASE PROTEIN YDCV"/>
    <property type="match status" value="1"/>
</dbReference>
<dbReference type="AlphaFoldDB" id="A0A8H2PUU3"/>
<evidence type="ECO:0000256" key="5">
    <source>
        <dbReference type="ARBA" id="ARBA00022692"/>
    </source>
</evidence>
<keyword evidence="5 8" id="KW-0812">Transmembrane</keyword>
<feature type="transmembrane region" description="Helical" evidence="8">
    <location>
        <begin position="12"/>
        <end position="34"/>
    </location>
</feature>
<feature type="domain" description="ABC transmembrane type-1" evidence="9">
    <location>
        <begin position="342"/>
        <end position="530"/>
    </location>
</feature>
<gene>
    <name evidence="10" type="ORF">FB472_2542</name>
</gene>
<evidence type="ECO:0000259" key="9">
    <source>
        <dbReference type="PROSITE" id="PS50928"/>
    </source>
</evidence>
<dbReference type="SUPFAM" id="SSF161098">
    <property type="entry name" value="MetI-like"/>
    <property type="match status" value="2"/>
</dbReference>
<comment type="caution">
    <text evidence="10">The sequence shown here is derived from an EMBL/GenBank/DDBJ whole genome shotgun (WGS) entry which is preliminary data.</text>
</comment>
<dbReference type="InterPro" id="IPR035906">
    <property type="entry name" value="MetI-like_sf"/>
</dbReference>
<sequence length="536" mass="55696">MRWDGISWLRVAAWLFCAGVIATPLSAIAVQAFSGNHLPLLLQGDVLEAGLNSLISAGLSATGAVAIGTALALLLDRTDLPGARILRLFMLTPLLVPPFVGAIAWLSIAGPAGPVNRFWSDTFGAPLWNIYGGDGVVFLLIVHSYPIAYLIIGAALRRVPSDLEQLARIGGAGAWTAVRHVTIPLLKPALLSAFTLTLVSNLADFGIPSIIGLPERFVTLSTLVYRYIQSGTVDAPLEVVSTIGLLLLVLAAIAVIADTLVSRRKLELDGGATVAVPLQLGRAKPAIALITWTTGLALTALPIFALATQALLPAPGVPLTWENLTLDSFRRALGSPSTATGAINSIVLSVGAGIICAIVGLTIGTLITRLRSRDNAILNGLALLPQAIPGLVLAVGWLIIAPQLGLFNTPWLILCAYVMAFLAMVVQSVNAPLRSTPLALEEAARLAGASRARALVDISWRLAAPAAITGGVLVMLTAVRELTISVLLVAPGTQTIGVLIFNLQQAGAYNAASALSLIITVIGLAGLGLTARSIRA</sequence>
<feature type="transmembrane region" description="Helical" evidence="8">
    <location>
        <begin position="376"/>
        <end position="399"/>
    </location>
</feature>
<keyword evidence="3" id="KW-1003">Cell membrane</keyword>
<proteinExistence type="inferred from homology"/>
<organism evidence="10 11">
    <name type="scientific">Rhodoglobus vestalii</name>
    <dbReference type="NCBI Taxonomy" id="193384"/>
    <lineage>
        <taxon>Bacteria</taxon>
        <taxon>Bacillati</taxon>
        <taxon>Actinomycetota</taxon>
        <taxon>Actinomycetes</taxon>
        <taxon>Micrococcales</taxon>
        <taxon>Microbacteriaceae</taxon>
        <taxon>Rhodoglobus</taxon>
    </lineage>
</organism>
<feature type="transmembrane region" description="Helical" evidence="8">
    <location>
        <begin position="508"/>
        <end position="531"/>
    </location>
</feature>
<feature type="transmembrane region" description="Helical" evidence="8">
    <location>
        <begin position="239"/>
        <end position="261"/>
    </location>
</feature>
<evidence type="ECO:0000313" key="11">
    <source>
        <dbReference type="Proteomes" id="UP000316560"/>
    </source>
</evidence>
<feature type="transmembrane region" description="Helical" evidence="8">
    <location>
        <begin position="411"/>
        <end position="433"/>
    </location>
</feature>
<evidence type="ECO:0000256" key="7">
    <source>
        <dbReference type="ARBA" id="ARBA00023136"/>
    </source>
</evidence>
<evidence type="ECO:0000256" key="8">
    <source>
        <dbReference type="RuleBase" id="RU363032"/>
    </source>
</evidence>
<comment type="subcellular location">
    <subcellularLocation>
        <location evidence="1">Cell inner membrane</location>
        <topology evidence="1">Multi-pass membrane protein</topology>
    </subcellularLocation>
    <subcellularLocation>
        <location evidence="8">Cell membrane</location>
        <topology evidence="8">Multi-pass membrane protein</topology>
    </subcellularLocation>
</comment>
<feature type="domain" description="ABC transmembrane type-1" evidence="9">
    <location>
        <begin position="50"/>
        <end position="258"/>
    </location>
</feature>
<reference evidence="10 11" key="1">
    <citation type="submission" date="2019-06" db="EMBL/GenBank/DDBJ databases">
        <title>Sequencing the genomes of 1000 actinobacteria strains.</title>
        <authorList>
            <person name="Klenk H.-P."/>
        </authorList>
    </citation>
    <scope>NUCLEOTIDE SEQUENCE [LARGE SCALE GENOMIC DNA]</scope>
    <source>
        <strain evidence="10 11">DSM 21947</strain>
    </source>
</reference>
<dbReference type="Pfam" id="PF00528">
    <property type="entry name" value="BPD_transp_1"/>
    <property type="match status" value="2"/>
</dbReference>
<feature type="transmembrane region" description="Helical" evidence="8">
    <location>
        <begin position="128"/>
        <end position="152"/>
    </location>
</feature>
<feature type="transmembrane region" description="Helical" evidence="8">
    <location>
        <begin position="342"/>
        <end position="364"/>
    </location>
</feature>
<keyword evidence="6 8" id="KW-1133">Transmembrane helix</keyword>
<feature type="transmembrane region" description="Helical" evidence="8">
    <location>
        <begin position="189"/>
        <end position="211"/>
    </location>
</feature>
<evidence type="ECO:0000313" key="10">
    <source>
        <dbReference type="EMBL" id="TQO20886.1"/>
    </source>
</evidence>
<dbReference type="GO" id="GO:0055085">
    <property type="term" value="P:transmembrane transport"/>
    <property type="evidence" value="ECO:0007669"/>
    <property type="project" value="InterPro"/>
</dbReference>
<name>A0A8H2PUU3_9MICO</name>
<dbReference type="PANTHER" id="PTHR43357:SF4">
    <property type="entry name" value="INNER MEMBRANE ABC TRANSPORTER PERMEASE PROTEIN YDCV"/>
    <property type="match status" value="1"/>
</dbReference>
<feature type="transmembrane region" description="Helical" evidence="8">
    <location>
        <begin position="88"/>
        <end position="108"/>
    </location>
</feature>
<dbReference type="PROSITE" id="PS50928">
    <property type="entry name" value="ABC_TM1"/>
    <property type="match status" value="2"/>
</dbReference>
<evidence type="ECO:0000256" key="1">
    <source>
        <dbReference type="ARBA" id="ARBA00004429"/>
    </source>
</evidence>
<evidence type="ECO:0000256" key="2">
    <source>
        <dbReference type="ARBA" id="ARBA00022448"/>
    </source>
</evidence>
<accession>A0A8H2PUU3</accession>
<dbReference type="EMBL" id="VFRA01000001">
    <property type="protein sequence ID" value="TQO20886.1"/>
    <property type="molecule type" value="Genomic_DNA"/>
</dbReference>
<keyword evidence="2 8" id="KW-0813">Transport</keyword>
<evidence type="ECO:0000256" key="4">
    <source>
        <dbReference type="ARBA" id="ARBA00022519"/>
    </source>
</evidence>
<dbReference type="Proteomes" id="UP000316560">
    <property type="component" value="Unassembled WGS sequence"/>
</dbReference>
<dbReference type="GO" id="GO:0005886">
    <property type="term" value="C:plasma membrane"/>
    <property type="evidence" value="ECO:0007669"/>
    <property type="project" value="UniProtKB-SubCell"/>
</dbReference>
<keyword evidence="7 8" id="KW-0472">Membrane</keyword>
<dbReference type="CDD" id="cd06261">
    <property type="entry name" value="TM_PBP2"/>
    <property type="match status" value="2"/>
</dbReference>
<keyword evidence="11" id="KW-1185">Reference proteome</keyword>
<evidence type="ECO:0000256" key="6">
    <source>
        <dbReference type="ARBA" id="ARBA00022989"/>
    </source>
</evidence>
<feature type="transmembrane region" description="Helical" evidence="8">
    <location>
        <begin position="454"/>
        <end position="476"/>
    </location>
</feature>
<feature type="transmembrane region" description="Helical" evidence="8">
    <location>
        <begin position="54"/>
        <end position="76"/>
    </location>
</feature>
<dbReference type="InterPro" id="IPR000515">
    <property type="entry name" value="MetI-like"/>
</dbReference>
<dbReference type="Gene3D" id="1.10.3720.10">
    <property type="entry name" value="MetI-like"/>
    <property type="match status" value="2"/>
</dbReference>
<evidence type="ECO:0000256" key="3">
    <source>
        <dbReference type="ARBA" id="ARBA00022475"/>
    </source>
</evidence>
<protein>
    <submittedName>
        <fullName evidence="10">Iron(III) transport system permease protein</fullName>
    </submittedName>
</protein>
<feature type="transmembrane region" description="Helical" evidence="8">
    <location>
        <begin position="287"/>
        <end position="312"/>
    </location>
</feature>